<accession>A0A1N7NIX8</accession>
<keyword evidence="4" id="KW-1185">Reference proteome</keyword>
<dbReference type="InterPro" id="IPR010359">
    <property type="entry name" value="IrrE_HExxH"/>
</dbReference>
<reference evidence="4" key="1">
    <citation type="submission" date="2017-01" db="EMBL/GenBank/DDBJ databases">
        <authorList>
            <person name="Varghese N."/>
            <person name="Submissions S."/>
        </authorList>
    </citation>
    <scope>NUCLEOTIDE SEQUENCE [LARGE SCALE GENOMIC DNA]</scope>
    <source>
        <strain evidence="4">DSM 16176</strain>
    </source>
</reference>
<dbReference type="RefSeq" id="WP_076347854.1">
    <property type="nucleotide sequence ID" value="NZ_FTOO01000008.1"/>
</dbReference>
<feature type="compositionally biased region" description="Polar residues" evidence="1">
    <location>
        <begin position="1"/>
        <end position="10"/>
    </location>
</feature>
<dbReference type="OrthoDB" id="9803716at2"/>
<dbReference type="STRING" id="252246.SAMN05421799_108161"/>
<gene>
    <name evidence="3" type="ORF">SAMN05421799_108161</name>
</gene>
<evidence type="ECO:0000256" key="1">
    <source>
        <dbReference type="SAM" id="MobiDB-lite"/>
    </source>
</evidence>
<evidence type="ECO:0000313" key="3">
    <source>
        <dbReference type="EMBL" id="SIS98198.1"/>
    </source>
</evidence>
<dbReference type="EMBL" id="FTOO01000008">
    <property type="protein sequence ID" value="SIS98198.1"/>
    <property type="molecule type" value="Genomic_DNA"/>
</dbReference>
<dbReference type="Pfam" id="PF06114">
    <property type="entry name" value="Peptidase_M78"/>
    <property type="match status" value="1"/>
</dbReference>
<evidence type="ECO:0000313" key="4">
    <source>
        <dbReference type="Proteomes" id="UP000186156"/>
    </source>
</evidence>
<protein>
    <recommendedName>
        <fullName evidence="2">IrrE N-terminal-like domain-containing protein</fullName>
    </recommendedName>
</protein>
<organism evidence="3 4">
    <name type="scientific">Alicyclobacillus vulcanalis</name>
    <dbReference type="NCBI Taxonomy" id="252246"/>
    <lineage>
        <taxon>Bacteria</taxon>
        <taxon>Bacillati</taxon>
        <taxon>Bacillota</taxon>
        <taxon>Bacilli</taxon>
        <taxon>Bacillales</taxon>
        <taxon>Alicyclobacillaceae</taxon>
        <taxon>Alicyclobacillus</taxon>
    </lineage>
</organism>
<dbReference type="Proteomes" id="UP000186156">
    <property type="component" value="Unassembled WGS sequence"/>
</dbReference>
<evidence type="ECO:0000259" key="2">
    <source>
        <dbReference type="Pfam" id="PF06114"/>
    </source>
</evidence>
<feature type="region of interest" description="Disordered" evidence="1">
    <location>
        <begin position="1"/>
        <end position="24"/>
    </location>
</feature>
<name>A0A1N7NIX8_9BACL</name>
<proteinExistence type="predicted"/>
<dbReference type="AlphaFoldDB" id="A0A1N7NIX8"/>
<feature type="domain" description="IrrE N-terminal-like" evidence="2">
    <location>
        <begin position="44"/>
        <end position="95"/>
    </location>
</feature>
<sequence>MTVFDVSQTDGDPLPTLGPEHPIEGDRHQALFERLRRVVERNHRIQVLPEEEREGARGFFRPSTGEIALSASNSVDQNTKTLVHEYAHALLHSDLVGRSLPAE</sequence>